<evidence type="ECO:0000313" key="2">
    <source>
        <dbReference type="EMBL" id="MCB8882588.1"/>
    </source>
</evidence>
<dbReference type="InterPro" id="IPR020556">
    <property type="entry name" value="Amidase_CS"/>
</dbReference>
<dbReference type="Proteomes" id="UP000721844">
    <property type="component" value="Unassembled WGS sequence"/>
</dbReference>
<dbReference type="RefSeq" id="WP_227309251.1">
    <property type="nucleotide sequence ID" value="NZ_JAESVA010000008.1"/>
</dbReference>
<keyword evidence="3" id="KW-1185">Reference proteome</keyword>
<evidence type="ECO:0000313" key="3">
    <source>
        <dbReference type="Proteomes" id="UP000721844"/>
    </source>
</evidence>
<dbReference type="SUPFAM" id="SSF75304">
    <property type="entry name" value="Amidase signature (AS) enzymes"/>
    <property type="match status" value="1"/>
</dbReference>
<dbReference type="InterPro" id="IPR000120">
    <property type="entry name" value="Amidase"/>
</dbReference>
<protein>
    <submittedName>
        <fullName evidence="2">Amidase</fullName>
    </submittedName>
</protein>
<reference evidence="2 3" key="1">
    <citation type="journal article" date="2021" name="Microorganisms">
        <title>Acidisoma silvae sp. nov. and Acidisomacellulosilytica sp. nov., Two Acidophilic Bacteria Isolated from Decaying Wood, Hydrolyzing Cellulose and Producing Poly-3-hydroxybutyrate.</title>
        <authorList>
            <person name="Mieszkin S."/>
            <person name="Pouder E."/>
            <person name="Uroz S."/>
            <person name="Simon-Colin C."/>
            <person name="Alain K."/>
        </authorList>
    </citation>
    <scope>NUCLEOTIDE SEQUENCE [LARGE SCALE GENOMIC DNA]</scope>
    <source>
        <strain evidence="2 3">HW T5.17</strain>
    </source>
</reference>
<comment type="caution">
    <text evidence="2">The sequence shown here is derived from an EMBL/GenBank/DDBJ whole genome shotgun (WGS) entry which is preliminary data.</text>
</comment>
<dbReference type="InterPro" id="IPR036928">
    <property type="entry name" value="AS_sf"/>
</dbReference>
<organism evidence="2 3">
    <name type="scientific">Acidisoma cellulosilyticum</name>
    <dbReference type="NCBI Taxonomy" id="2802395"/>
    <lineage>
        <taxon>Bacteria</taxon>
        <taxon>Pseudomonadati</taxon>
        <taxon>Pseudomonadota</taxon>
        <taxon>Alphaproteobacteria</taxon>
        <taxon>Acetobacterales</taxon>
        <taxon>Acidocellaceae</taxon>
        <taxon>Acidisoma</taxon>
    </lineage>
</organism>
<dbReference type="InterPro" id="IPR023631">
    <property type="entry name" value="Amidase_dom"/>
</dbReference>
<dbReference type="PANTHER" id="PTHR11895">
    <property type="entry name" value="TRANSAMIDASE"/>
    <property type="match status" value="1"/>
</dbReference>
<dbReference type="PROSITE" id="PS00571">
    <property type="entry name" value="AMIDASES"/>
    <property type="match status" value="1"/>
</dbReference>
<dbReference type="AlphaFoldDB" id="A0A964E631"/>
<dbReference type="PANTHER" id="PTHR11895:SF67">
    <property type="entry name" value="AMIDASE DOMAIN-CONTAINING PROTEIN"/>
    <property type="match status" value="1"/>
</dbReference>
<feature type="domain" description="Amidase" evidence="1">
    <location>
        <begin position="11"/>
        <end position="424"/>
    </location>
</feature>
<dbReference type="Gene3D" id="3.90.1300.10">
    <property type="entry name" value="Amidase signature (AS) domain"/>
    <property type="match status" value="1"/>
</dbReference>
<gene>
    <name evidence="2" type="ORF">ACELLULO517_20245</name>
</gene>
<accession>A0A964E631</accession>
<dbReference type="Pfam" id="PF01425">
    <property type="entry name" value="Amidase"/>
    <property type="match status" value="1"/>
</dbReference>
<name>A0A964E631_9PROT</name>
<sequence>MDIESPLIARLERHLDAIAQHNDTLHAMITVLGPEARAEAVSQTERHRPGGALSGRIISVKDNIDTAGIRTTRGSNWFTDRMPNHDATVVERIRRAGAIIIGKDNLHEFAFGATSQNPHHGACRNPWNPAAIPGGSSGGAGVSVAAGFSEIALGTDTGGSVRIPAALNGVSGLRPTVGRISNHGVMPVSASFDTVGPLARHARHVAAVYEVLAGFDPRDPVSVNHPVESWAGLHAGGFEGLKIGVPWSMVEVESTPTVAKLIRDATAVLAGLGMTIVSLGLAEIGDLNLALQTMAQADAAAVHRERFASNPTRFGGDLLPRLALGNAITGPAYADARMRQLAWKQEVAEIFAAVDVIALPTVGFPAPLAAASPDMIAATHRLTRLCSPWALAEVPAISIPCGFQNGMPIGLQLVGPQWAEARLLAVSVGFQDVTDHHLQIPPLVAKGQIS</sequence>
<dbReference type="EMBL" id="JAESVA010000008">
    <property type="protein sequence ID" value="MCB8882588.1"/>
    <property type="molecule type" value="Genomic_DNA"/>
</dbReference>
<proteinExistence type="predicted"/>
<evidence type="ECO:0000259" key="1">
    <source>
        <dbReference type="Pfam" id="PF01425"/>
    </source>
</evidence>
<dbReference type="GO" id="GO:0003824">
    <property type="term" value="F:catalytic activity"/>
    <property type="evidence" value="ECO:0007669"/>
    <property type="project" value="InterPro"/>
</dbReference>